<dbReference type="EMBL" id="JAZDWU010000007">
    <property type="protein sequence ID" value="KAK9996832.1"/>
    <property type="molecule type" value="Genomic_DNA"/>
</dbReference>
<comment type="caution">
    <text evidence="2">The sequence shown here is derived from an EMBL/GenBank/DDBJ whole genome shotgun (WGS) entry which is preliminary data.</text>
</comment>
<feature type="non-terminal residue" evidence="2">
    <location>
        <position position="123"/>
    </location>
</feature>
<evidence type="ECO:0000313" key="3">
    <source>
        <dbReference type="Proteomes" id="UP001459277"/>
    </source>
</evidence>
<feature type="compositionally biased region" description="Polar residues" evidence="1">
    <location>
        <begin position="87"/>
        <end position="98"/>
    </location>
</feature>
<evidence type="ECO:0000256" key="1">
    <source>
        <dbReference type="SAM" id="MobiDB-lite"/>
    </source>
</evidence>
<feature type="region of interest" description="Disordered" evidence="1">
    <location>
        <begin position="41"/>
        <end position="100"/>
    </location>
</feature>
<name>A0AAW2CH24_9ROSI</name>
<keyword evidence="3" id="KW-1185">Reference proteome</keyword>
<dbReference type="AlphaFoldDB" id="A0AAW2CH24"/>
<proteinExistence type="predicted"/>
<protein>
    <submittedName>
        <fullName evidence="2">Uncharacterized protein</fullName>
    </submittedName>
</protein>
<feature type="compositionally biased region" description="Polar residues" evidence="1">
    <location>
        <begin position="50"/>
        <end position="60"/>
    </location>
</feature>
<accession>A0AAW2CH24</accession>
<sequence length="123" mass="13630">MASPTRLIALEVSYAPRYLGAIPVKVVQTLAAAVECLTKRNNDLEEQLQRRNTTFDNQGENQEESSAEERNHGGLEGSNALSRPEGQETNRPSANGNIPSHIAAEMQTMKERMDFMMNALKGR</sequence>
<evidence type="ECO:0000313" key="2">
    <source>
        <dbReference type="EMBL" id="KAK9996832.1"/>
    </source>
</evidence>
<reference evidence="2 3" key="1">
    <citation type="submission" date="2024-01" db="EMBL/GenBank/DDBJ databases">
        <title>A telomere-to-telomere, gap-free genome of sweet tea (Lithocarpus litseifolius).</title>
        <authorList>
            <person name="Zhou J."/>
        </authorList>
    </citation>
    <scope>NUCLEOTIDE SEQUENCE [LARGE SCALE GENOMIC DNA]</scope>
    <source>
        <strain evidence="2">Zhou-2022a</strain>
        <tissue evidence="2">Leaf</tissue>
    </source>
</reference>
<dbReference type="Proteomes" id="UP001459277">
    <property type="component" value="Unassembled WGS sequence"/>
</dbReference>
<organism evidence="2 3">
    <name type="scientific">Lithocarpus litseifolius</name>
    <dbReference type="NCBI Taxonomy" id="425828"/>
    <lineage>
        <taxon>Eukaryota</taxon>
        <taxon>Viridiplantae</taxon>
        <taxon>Streptophyta</taxon>
        <taxon>Embryophyta</taxon>
        <taxon>Tracheophyta</taxon>
        <taxon>Spermatophyta</taxon>
        <taxon>Magnoliopsida</taxon>
        <taxon>eudicotyledons</taxon>
        <taxon>Gunneridae</taxon>
        <taxon>Pentapetalae</taxon>
        <taxon>rosids</taxon>
        <taxon>fabids</taxon>
        <taxon>Fagales</taxon>
        <taxon>Fagaceae</taxon>
        <taxon>Lithocarpus</taxon>
    </lineage>
</organism>
<gene>
    <name evidence="2" type="ORF">SO802_021518</name>
</gene>